<reference evidence="4 5" key="1">
    <citation type="submission" date="2021-10" db="EMBL/GenBank/DDBJ databases">
        <title>Lutispora strain m25 sp. nov., a thermophilic, non-spore-forming bacterium isolated from a lab-scale methanogenic bioreactor digesting anaerobic sludge.</title>
        <authorList>
            <person name="El Houari A."/>
            <person name="Mcdonald J."/>
        </authorList>
    </citation>
    <scope>NUCLEOTIDE SEQUENCE [LARGE SCALE GENOMIC DNA]</scope>
    <source>
        <strain evidence="5">m25</strain>
    </source>
</reference>
<proteinExistence type="predicted"/>
<protein>
    <submittedName>
        <fullName evidence="4">Class II aldolase/adducin family protein</fullName>
    </submittedName>
</protein>
<evidence type="ECO:0000256" key="1">
    <source>
        <dbReference type="ARBA" id="ARBA00022723"/>
    </source>
</evidence>
<keyword evidence="2" id="KW-0456">Lyase</keyword>
<evidence type="ECO:0000313" key="5">
    <source>
        <dbReference type="Proteomes" id="UP001651880"/>
    </source>
</evidence>
<dbReference type="Pfam" id="PF00596">
    <property type="entry name" value="Aldolase_II"/>
    <property type="match status" value="2"/>
</dbReference>
<organism evidence="4 5">
    <name type="scientific">Lutispora saccharofermentans</name>
    <dbReference type="NCBI Taxonomy" id="3024236"/>
    <lineage>
        <taxon>Bacteria</taxon>
        <taxon>Bacillati</taxon>
        <taxon>Bacillota</taxon>
        <taxon>Clostridia</taxon>
        <taxon>Lutisporales</taxon>
        <taxon>Lutisporaceae</taxon>
        <taxon>Lutispora</taxon>
    </lineage>
</organism>
<dbReference type="Proteomes" id="UP001651880">
    <property type="component" value="Unassembled WGS sequence"/>
</dbReference>
<evidence type="ECO:0000259" key="3">
    <source>
        <dbReference type="SMART" id="SM01007"/>
    </source>
</evidence>
<comment type="caution">
    <text evidence="4">The sequence shown here is derived from an EMBL/GenBank/DDBJ whole genome shotgun (WGS) entry which is preliminary data.</text>
</comment>
<keyword evidence="1" id="KW-0479">Metal-binding</keyword>
<evidence type="ECO:0000313" key="4">
    <source>
        <dbReference type="EMBL" id="MCQ1530506.1"/>
    </source>
</evidence>
<dbReference type="PANTHER" id="PTHR22789:SF0">
    <property type="entry name" value="3-OXO-TETRONATE 4-PHOSPHATE DECARBOXYLASE-RELATED"/>
    <property type="match status" value="1"/>
</dbReference>
<name>A0ABT1NKS7_9FIRM</name>
<dbReference type="SUPFAM" id="SSF53639">
    <property type="entry name" value="AraD/HMP-PK domain-like"/>
    <property type="match status" value="2"/>
</dbReference>
<sequence>MAYSIEEAKELVIRAGKILVEKGLIARTWGNISARISDEQFVVTPSGLAYETLTPEQIVAVNTADCSYEGNIKPSSEKGIHAEAYRMRAEVNFIIHTHQVMASVLSIEGKDIEVHDDEYKRILGDTVPCAAYGMPSTGKLRKKVAEAVCNYPGSKAVLMKYHGTMCMGKDLENSFEIALALEKMAEERYRKACGENKKPSASITDYGRSKREGNIFILKCGGHAAEYRIDGLPEGAPKAAVLHAEIYKCGNAIHIIHSTDEEVVEASSTGRILRPLLDDLAQIAGVNIKTVKNGFINAKAVAKELKNKNAVLLENEGALCTGITESDAEAVAMVLRKGCTADLYAAALNKTDRLSTADAYIQRIIYVKKYSKMKK</sequence>
<dbReference type="InterPro" id="IPR036409">
    <property type="entry name" value="Aldolase_II/adducin_N_sf"/>
</dbReference>
<dbReference type="InterPro" id="IPR050197">
    <property type="entry name" value="Aldolase_class_II_sugar_metab"/>
</dbReference>
<evidence type="ECO:0000256" key="2">
    <source>
        <dbReference type="ARBA" id="ARBA00023239"/>
    </source>
</evidence>
<accession>A0ABT1NKS7</accession>
<gene>
    <name evidence="4" type="ORF">LJD61_13230</name>
</gene>
<dbReference type="Gene3D" id="3.40.225.10">
    <property type="entry name" value="Class II aldolase/adducin N-terminal domain"/>
    <property type="match status" value="2"/>
</dbReference>
<feature type="domain" description="Class II aldolase/adducin N-terminal" evidence="3">
    <location>
        <begin position="10"/>
        <end position="189"/>
    </location>
</feature>
<keyword evidence="5" id="KW-1185">Reference proteome</keyword>
<dbReference type="SMART" id="SM01007">
    <property type="entry name" value="Aldolase_II"/>
    <property type="match status" value="1"/>
</dbReference>
<dbReference type="EMBL" id="JAJEKE010000012">
    <property type="protein sequence ID" value="MCQ1530506.1"/>
    <property type="molecule type" value="Genomic_DNA"/>
</dbReference>
<dbReference type="RefSeq" id="WP_255228030.1">
    <property type="nucleotide sequence ID" value="NZ_JAJEKE010000012.1"/>
</dbReference>
<dbReference type="InterPro" id="IPR001303">
    <property type="entry name" value="Aldolase_II/adducin_N"/>
</dbReference>
<dbReference type="PANTHER" id="PTHR22789">
    <property type="entry name" value="FUCULOSE PHOSPHATE ALDOLASE"/>
    <property type="match status" value="1"/>
</dbReference>